<dbReference type="Proteomes" id="UP000095287">
    <property type="component" value="Unplaced"/>
</dbReference>
<evidence type="ECO:0000256" key="1">
    <source>
        <dbReference type="ARBA" id="ARBA00004123"/>
    </source>
</evidence>
<feature type="domain" description="Zinc finger double-stranded RNA binding" evidence="9">
    <location>
        <begin position="46"/>
        <end position="69"/>
    </location>
</feature>
<dbReference type="GO" id="GO:0008270">
    <property type="term" value="F:zinc ion binding"/>
    <property type="evidence" value="ECO:0007669"/>
    <property type="project" value="UniProtKB-KW"/>
</dbReference>
<sequence length="112" mass="12751">MPNNRANKGRKRKGKDIDQIHEDLVPEKAAKLLNQEVDYDLPGNGQHYCVECNRYFEDGKAIATHKKTKGNPQLYPLLPLILRLVHKYRLKQLKEKPYSQKEADAAGGLGVL</sequence>
<keyword evidence="7" id="KW-0862">Zinc</keyword>
<comment type="subcellular location">
    <subcellularLocation>
        <location evidence="2">Cytoplasm</location>
    </subcellularLocation>
    <subcellularLocation>
        <location evidence="1">Nucleus</location>
    </subcellularLocation>
</comment>
<keyword evidence="4" id="KW-0690">Ribosome biogenesis</keyword>
<dbReference type="GO" id="GO:0005737">
    <property type="term" value="C:cytoplasm"/>
    <property type="evidence" value="ECO:0007669"/>
    <property type="project" value="UniProtKB-SubCell"/>
</dbReference>
<evidence type="ECO:0000256" key="6">
    <source>
        <dbReference type="ARBA" id="ARBA00022771"/>
    </source>
</evidence>
<dbReference type="PANTHER" id="PTHR46095:SF1">
    <property type="entry name" value="ZINC FINGER PROTEIN 593"/>
    <property type="match status" value="1"/>
</dbReference>
<dbReference type="Pfam" id="PF12171">
    <property type="entry name" value="zf-C2H2_jaz"/>
    <property type="match status" value="1"/>
</dbReference>
<evidence type="ECO:0000256" key="2">
    <source>
        <dbReference type="ARBA" id="ARBA00004496"/>
    </source>
</evidence>
<keyword evidence="8" id="KW-0539">Nucleus</keyword>
<dbReference type="AlphaFoldDB" id="A0A1I8A1K4"/>
<evidence type="ECO:0000256" key="5">
    <source>
        <dbReference type="ARBA" id="ARBA00022723"/>
    </source>
</evidence>
<dbReference type="PANTHER" id="PTHR46095">
    <property type="entry name" value="ZINC FINGER PROTEIN 593"/>
    <property type="match status" value="1"/>
</dbReference>
<keyword evidence="6" id="KW-0863">Zinc-finger</keyword>
<evidence type="ECO:0000256" key="7">
    <source>
        <dbReference type="ARBA" id="ARBA00022833"/>
    </source>
</evidence>
<evidence type="ECO:0000256" key="8">
    <source>
        <dbReference type="ARBA" id="ARBA00023242"/>
    </source>
</evidence>
<dbReference type="GO" id="GO:0042254">
    <property type="term" value="P:ribosome biogenesis"/>
    <property type="evidence" value="ECO:0007669"/>
    <property type="project" value="UniProtKB-KW"/>
</dbReference>
<dbReference type="InterPro" id="IPR051879">
    <property type="entry name" value="C2H2-ZF_Maturation_Protein"/>
</dbReference>
<dbReference type="GO" id="GO:0005634">
    <property type="term" value="C:nucleus"/>
    <property type="evidence" value="ECO:0007669"/>
    <property type="project" value="UniProtKB-SubCell"/>
</dbReference>
<name>A0A1I8A1K4_9BILA</name>
<accession>A0A1I8A1K4</accession>
<keyword evidence="5" id="KW-0479">Metal-binding</keyword>
<dbReference type="Gene3D" id="3.30.160.60">
    <property type="entry name" value="Classic Zinc Finger"/>
    <property type="match status" value="2"/>
</dbReference>
<organism evidence="10 11">
    <name type="scientific">Steinernema glaseri</name>
    <dbReference type="NCBI Taxonomy" id="37863"/>
    <lineage>
        <taxon>Eukaryota</taxon>
        <taxon>Metazoa</taxon>
        <taxon>Ecdysozoa</taxon>
        <taxon>Nematoda</taxon>
        <taxon>Chromadorea</taxon>
        <taxon>Rhabditida</taxon>
        <taxon>Tylenchina</taxon>
        <taxon>Panagrolaimomorpha</taxon>
        <taxon>Strongyloidoidea</taxon>
        <taxon>Steinernematidae</taxon>
        <taxon>Steinernema</taxon>
    </lineage>
</organism>
<proteinExistence type="predicted"/>
<keyword evidence="3" id="KW-0963">Cytoplasm</keyword>
<evidence type="ECO:0000313" key="10">
    <source>
        <dbReference type="Proteomes" id="UP000095287"/>
    </source>
</evidence>
<evidence type="ECO:0000259" key="9">
    <source>
        <dbReference type="Pfam" id="PF12171"/>
    </source>
</evidence>
<dbReference type="SUPFAM" id="SSF57667">
    <property type="entry name" value="beta-beta-alpha zinc fingers"/>
    <property type="match status" value="1"/>
</dbReference>
<protein>
    <submittedName>
        <fullName evidence="11">Zf-C2H2_jaz domain-containing protein</fullName>
    </submittedName>
</protein>
<dbReference type="InterPro" id="IPR036236">
    <property type="entry name" value="Znf_C2H2_sf"/>
</dbReference>
<dbReference type="InterPro" id="IPR022755">
    <property type="entry name" value="Znf_C2H2_jaz"/>
</dbReference>
<evidence type="ECO:0000256" key="3">
    <source>
        <dbReference type="ARBA" id="ARBA00022490"/>
    </source>
</evidence>
<evidence type="ECO:0000313" key="11">
    <source>
        <dbReference type="WBParaSite" id="L893_g31961.t1"/>
    </source>
</evidence>
<dbReference type="WBParaSite" id="L893_g31961.t1">
    <property type="protein sequence ID" value="L893_g31961.t1"/>
    <property type="gene ID" value="L893_g31961"/>
</dbReference>
<evidence type="ECO:0000256" key="4">
    <source>
        <dbReference type="ARBA" id="ARBA00022517"/>
    </source>
</evidence>
<reference evidence="11" key="1">
    <citation type="submission" date="2016-11" db="UniProtKB">
        <authorList>
            <consortium name="WormBaseParasite"/>
        </authorList>
    </citation>
    <scope>IDENTIFICATION</scope>
</reference>
<keyword evidence="10" id="KW-1185">Reference proteome</keyword>